<dbReference type="EMBL" id="JACVVK020000481">
    <property type="protein sequence ID" value="KAK7471712.1"/>
    <property type="molecule type" value="Genomic_DNA"/>
</dbReference>
<keyword evidence="2" id="KW-1185">Reference proteome</keyword>
<sequence length="87" mass="9999">MTVQGVPFFGCVLTTSRNASLLDFFPTVKMEIPDDVLAEFIVDEGTDFWDMALLAAYLQEQSQQRPFARSFSLDHYTTQESLGFFRY</sequence>
<accession>A0ABD0JDV1</accession>
<reference evidence="1 2" key="1">
    <citation type="journal article" date="2023" name="Sci. Data">
        <title>Genome assembly of the Korean intertidal mud-creeper Batillaria attramentaria.</title>
        <authorList>
            <person name="Patra A.K."/>
            <person name="Ho P.T."/>
            <person name="Jun S."/>
            <person name="Lee S.J."/>
            <person name="Kim Y."/>
            <person name="Won Y.J."/>
        </authorList>
    </citation>
    <scope>NUCLEOTIDE SEQUENCE [LARGE SCALE GENOMIC DNA]</scope>
    <source>
        <strain evidence="1">Wonlab-2016</strain>
    </source>
</reference>
<proteinExistence type="predicted"/>
<evidence type="ECO:0000313" key="2">
    <source>
        <dbReference type="Proteomes" id="UP001519460"/>
    </source>
</evidence>
<gene>
    <name evidence="1" type="ORF">BaRGS_00035644</name>
</gene>
<organism evidence="1 2">
    <name type="scientific">Batillaria attramentaria</name>
    <dbReference type="NCBI Taxonomy" id="370345"/>
    <lineage>
        <taxon>Eukaryota</taxon>
        <taxon>Metazoa</taxon>
        <taxon>Spiralia</taxon>
        <taxon>Lophotrochozoa</taxon>
        <taxon>Mollusca</taxon>
        <taxon>Gastropoda</taxon>
        <taxon>Caenogastropoda</taxon>
        <taxon>Sorbeoconcha</taxon>
        <taxon>Cerithioidea</taxon>
        <taxon>Batillariidae</taxon>
        <taxon>Batillaria</taxon>
    </lineage>
</organism>
<dbReference type="AlphaFoldDB" id="A0ABD0JDV1"/>
<protein>
    <submittedName>
        <fullName evidence="1">Uncharacterized protein</fullName>
    </submittedName>
</protein>
<comment type="caution">
    <text evidence="1">The sequence shown here is derived from an EMBL/GenBank/DDBJ whole genome shotgun (WGS) entry which is preliminary data.</text>
</comment>
<name>A0ABD0JDV1_9CAEN</name>
<evidence type="ECO:0000313" key="1">
    <source>
        <dbReference type="EMBL" id="KAK7471712.1"/>
    </source>
</evidence>
<dbReference type="Proteomes" id="UP001519460">
    <property type="component" value="Unassembled WGS sequence"/>
</dbReference>